<keyword evidence="3" id="KW-0805">Transcription regulation</keyword>
<dbReference type="SUPFAM" id="SSF46689">
    <property type="entry name" value="Homeodomain-like"/>
    <property type="match status" value="1"/>
</dbReference>
<feature type="region of interest" description="Disordered" evidence="9">
    <location>
        <begin position="445"/>
        <end position="493"/>
    </location>
</feature>
<comment type="caution">
    <text evidence="11">The sequence shown here is derived from an EMBL/GenBank/DDBJ whole genome shotgun (WGS) entry which is preliminary data.</text>
</comment>
<dbReference type="AlphaFoldDB" id="A0A199UUQ3"/>
<comment type="similarity">
    <text evidence="2">Belongs to the TALE/BELL homeobox family.</text>
</comment>
<evidence type="ECO:0000313" key="12">
    <source>
        <dbReference type="Proteomes" id="UP000092600"/>
    </source>
</evidence>
<proteinExistence type="inferred from homology"/>
<evidence type="ECO:0000256" key="4">
    <source>
        <dbReference type="ARBA" id="ARBA00023125"/>
    </source>
</evidence>
<dbReference type="EMBL" id="LSRQ01004971">
    <property type="protein sequence ID" value="OAY68375.1"/>
    <property type="molecule type" value="Genomic_DNA"/>
</dbReference>
<keyword evidence="7 8" id="KW-0539">Nucleus</keyword>
<dbReference type="GO" id="GO:0006355">
    <property type="term" value="P:regulation of DNA-templated transcription"/>
    <property type="evidence" value="ECO:0007669"/>
    <property type="project" value="InterPro"/>
</dbReference>
<feature type="compositionally biased region" description="Polar residues" evidence="9">
    <location>
        <begin position="450"/>
        <end position="459"/>
    </location>
</feature>
<keyword evidence="6" id="KW-0804">Transcription</keyword>
<dbReference type="InterPro" id="IPR006563">
    <property type="entry name" value="POX_dom"/>
</dbReference>
<gene>
    <name evidence="11" type="ORF">ACMD2_24530</name>
</gene>
<evidence type="ECO:0000256" key="9">
    <source>
        <dbReference type="SAM" id="MobiDB-lite"/>
    </source>
</evidence>
<keyword evidence="4 8" id="KW-0238">DNA-binding</keyword>
<dbReference type="Pfam" id="PF05920">
    <property type="entry name" value="Homeobox_KN"/>
    <property type="match status" value="1"/>
</dbReference>
<evidence type="ECO:0000313" key="11">
    <source>
        <dbReference type="EMBL" id="OAY68375.1"/>
    </source>
</evidence>
<name>A0A199UUQ3_ANACO</name>
<dbReference type="InterPro" id="IPR001356">
    <property type="entry name" value="HD"/>
</dbReference>
<keyword evidence="5 8" id="KW-0371">Homeobox</keyword>
<feature type="DNA-binding region" description="Homeobox" evidence="8">
    <location>
        <begin position="374"/>
        <end position="436"/>
    </location>
</feature>
<dbReference type="InterPro" id="IPR008422">
    <property type="entry name" value="KN_HD"/>
</dbReference>
<feature type="region of interest" description="Disordered" evidence="9">
    <location>
        <begin position="224"/>
        <end position="246"/>
    </location>
</feature>
<evidence type="ECO:0000256" key="3">
    <source>
        <dbReference type="ARBA" id="ARBA00023015"/>
    </source>
</evidence>
<dbReference type="FunFam" id="1.10.10.60:FF:000083">
    <property type="entry name" value="BEL1-like homeodomain protein 4"/>
    <property type="match status" value="1"/>
</dbReference>
<dbReference type="PROSITE" id="PS50071">
    <property type="entry name" value="HOMEOBOX_2"/>
    <property type="match status" value="1"/>
</dbReference>
<dbReference type="InterPro" id="IPR009057">
    <property type="entry name" value="Homeodomain-like_sf"/>
</dbReference>
<dbReference type="Gene3D" id="1.10.10.60">
    <property type="entry name" value="Homeodomain-like"/>
    <property type="match status" value="1"/>
</dbReference>
<evidence type="ECO:0000256" key="2">
    <source>
        <dbReference type="ARBA" id="ARBA00006454"/>
    </source>
</evidence>
<evidence type="ECO:0000259" key="10">
    <source>
        <dbReference type="PROSITE" id="PS50071"/>
    </source>
</evidence>
<dbReference type="SMART" id="SM00389">
    <property type="entry name" value="HOX"/>
    <property type="match status" value="1"/>
</dbReference>
<feature type="domain" description="Homeobox" evidence="10">
    <location>
        <begin position="372"/>
        <end position="435"/>
    </location>
</feature>
<evidence type="ECO:0000256" key="6">
    <source>
        <dbReference type="ARBA" id="ARBA00023163"/>
    </source>
</evidence>
<evidence type="ECO:0000256" key="5">
    <source>
        <dbReference type="ARBA" id="ARBA00023155"/>
    </source>
</evidence>
<dbReference type="Proteomes" id="UP000092600">
    <property type="component" value="Unassembled WGS sequence"/>
</dbReference>
<dbReference type="SMART" id="SM00574">
    <property type="entry name" value="POX"/>
    <property type="match status" value="1"/>
</dbReference>
<reference evidence="11 12" key="1">
    <citation type="journal article" date="2016" name="DNA Res.">
        <title>The draft genome of MD-2 pineapple using hybrid error correction of long reads.</title>
        <authorList>
            <person name="Redwan R.M."/>
            <person name="Saidin A."/>
            <person name="Kumar S.V."/>
        </authorList>
    </citation>
    <scope>NUCLEOTIDE SEQUENCE [LARGE SCALE GENOMIC DNA]</scope>
    <source>
        <strain evidence="12">cv. MD2</strain>
        <tissue evidence="11">Leaf</tissue>
    </source>
</reference>
<dbReference type="Pfam" id="PF07526">
    <property type="entry name" value="POX"/>
    <property type="match status" value="1"/>
</dbReference>
<dbReference type="PANTHER" id="PTHR11850">
    <property type="entry name" value="HOMEOBOX PROTEIN TRANSCRIPTION FACTORS"/>
    <property type="match status" value="1"/>
</dbReference>
<dbReference type="GO" id="GO:0003677">
    <property type="term" value="F:DNA binding"/>
    <property type="evidence" value="ECO:0007669"/>
    <property type="project" value="UniProtKB-UniRule"/>
</dbReference>
<protein>
    <submittedName>
        <fullName evidence="11">Homeobox protein BEL</fullName>
    </submittedName>
</protein>
<dbReference type="InterPro" id="IPR050224">
    <property type="entry name" value="TALE_homeobox"/>
</dbReference>
<comment type="subcellular location">
    <subcellularLocation>
        <location evidence="1 8">Nucleus</location>
    </subcellularLocation>
</comment>
<dbReference type="STRING" id="4615.A0A199UUQ3"/>
<evidence type="ECO:0000256" key="8">
    <source>
        <dbReference type="PROSITE-ProRule" id="PRU00108"/>
    </source>
</evidence>
<evidence type="ECO:0000256" key="7">
    <source>
        <dbReference type="ARBA" id="ARBA00023242"/>
    </source>
</evidence>
<dbReference type="CDD" id="cd00086">
    <property type="entry name" value="homeodomain"/>
    <property type="match status" value="1"/>
</dbReference>
<evidence type="ECO:0000256" key="1">
    <source>
        <dbReference type="ARBA" id="ARBA00004123"/>
    </source>
</evidence>
<organism evidence="11 12">
    <name type="scientific">Ananas comosus</name>
    <name type="common">Pineapple</name>
    <name type="synonym">Ananas ananas</name>
    <dbReference type="NCBI Taxonomy" id="4615"/>
    <lineage>
        <taxon>Eukaryota</taxon>
        <taxon>Viridiplantae</taxon>
        <taxon>Streptophyta</taxon>
        <taxon>Embryophyta</taxon>
        <taxon>Tracheophyta</taxon>
        <taxon>Spermatophyta</taxon>
        <taxon>Magnoliopsida</taxon>
        <taxon>Liliopsida</taxon>
        <taxon>Poales</taxon>
        <taxon>Bromeliaceae</taxon>
        <taxon>Bromelioideae</taxon>
        <taxon>Ananas</taxon>
    </lineage>
</organism>
<dbReference type="GO" id="GO:0005634">
    <property type="term" value="C:nucleus"/>
    <property type="evidence" value="ECO:0007669"/>
    <property type="project" value="UniProtKB-SubCell"/>
</dbReference>
<accession>A0A199UUQ3</accession>
<sequence>MAHEYQHQQHHHHHHHQPDFISAANNAAAATAVALHGFGTNHELYDLQAGMEMLGIPSKQPHAQNVADGSWKVFFPKAGSSSTIGFSQPSTDAGLMGAPEPNMGTWPPQSNRMAVVDPSIRCLLPSEGGEQANRELSLSLCNADPSGSGFHYQVEDASLRKPEDSLHQQEVFFFGPSAAAASAPMASLYQQHPQQLKNSKYLLPAQELLNEFCSLGKEHGSSTLKRQSKISKQWDEGGSSSSSSPWTQPLHTLEILELQKRKAKLYSMLEEVDRRYRRYCEQMRAVVLAFEAVAGEGAAAVYSSLASKTMSRHFRCLRDGIVGQISATRKAMGEKDPVAPGTTRGETPRLKLLDQCLRQQKAFQQPGGTMESHPWRPQRGLPERSVSILRAWLFEHFLHPYPSDVDKHILARQTGLSRSQVSNWFINARVRLWKPMVEEMYMEELKEQENQSPRTTTTTIHEDNDHNNNHHHHHHLESNPNPNPNPNPNLIEQKPTPVQLLHDSGSLASIINSKGAAEPRVESFGFVDLDFASYGQCGGHGARGGVSLTLGLQRHDNASQAPTLLFPRSDHHHHQHIEENQQQASQFSINMDGAEGSQHLPYRNLMGAQLLHDLAG</sequence>